<comment type="caution">
    <text evidence="1">The sequence shown here is derived from an EMBL/GenBank/DDBJ whole genome shotgun (WGS) entry which is preliminary data.</text>
</comment>
<protein>
    <submittedName>
        <fullName evidence="1">Uncharacterized protein</fullName>
    </submittedName>
</protein>
<accession>A0ABP7ZSV8</accession>
<name>A0ABP7ZSV8_9MICO</name>
<proteinExistence type="predicted"/>
<organism evidence="1 2">
    <name type="scientific">Gryllotalpicola koreensis</name>
    <dbReference type="NCBI Taxonomy" id="993086"/>
    <lineage>
        <taxon>Bacteria</taxon>
        <taxon>Bacillati</taxon>
        <taxon>Actinomycetota</taxon>
        <taxon>Actinomycetes</taxon>
        <taxon>Micrococcales</taxon>
        <taxon>Microbacteriaceae</taxon>
        <taxon>Gryllotalpicola</taxon>
    </lineage>
</organism>
<sequence>MALAEPRLTASGGSGAELRMFEEEGHRFALLEGIPPVGSEGLLAAVELVPGPPPEAARPRIALAHGQDAAGWWIGLDAGGRCAVGVMTEAGPVSLPVGARLMQGEAVRVVARIPGRSGERLQVELWHGSERVTASAVLGATVVAAAGPVVWGGRAGAAHARLPFLGRVAELLLVGDARVPLEDAVEHPAIVACVTGSIDSSVDGG</sequence>
<evidence type="ECO:0000313" key="1">
    <source>
        <dbReference type="EMBL" id="GAA4169614.1"/>
    </source>
</evidence>
<reference evidence="2" key="1">
    <citation type="journal article" date="2019" name="Int. J. Syst. Evol. Microbiol.">
        <title>The Global Catalogue of Microorganisms (GCM) 10K type strain sequencing project: providing services to taxonomists for standard genome sequencing and annotation.</title>
        <authorList>
            <consortium name="The Broad Institute Genomics Platform"/>
            <consortium name="The Broad Institute Genome Sequencing Center for Infectious Disease"/>
            <person name="Wu L."/>
            <person name="Ma J."/>
        </authorList>
    </citation>
    <scope>NUCLEOTIDE SEQUENCE [LARGE SCALE GENOMIC DNA]</scope>
    <source>
        <strain evidence="2">JCM 17591</strain>
    </source>
</reference>
<gene>
    <name evidence="1" type="ORF">GCM10022287_06330</name>
</gene>
<keyword evidence="2" id="KW-1185">Reference proteome</keyword>
<evidence type="ECO:0000313" key="2">
    <source>
        <dbReference type="Proteomes" id="UP001501079"/>
    </source>
</evidence>
<dbReference type="EMBL" id="BAABBW010000001">
    <property type="protein sequence ID" value="GAA4169614.1"/>
    <property type="molecule type" value="Genomic_DNA"/>
</dbReference>
<dbReference type="Proteomes" id="UP001501079">
    <property type="component" value="Unassembled WGS sequence"/>
</dbReference>